<feature type="chain" id="PRO_5030719746" description="Lipoprotein" evidence="1">
    <location>
        <begin position="20"/>
        <end position="157"/>
    </location>
</feature>
<evidence type="ECO:0008006" key="4">
    <source>
        <dbReference type="Google" id="ProtNLM"/>
    </source>
</evidence>
<dbReference type="EMBL" id="JACHBX010000003">
    <property type="protein sequence ID" value="MBB6135252.1"/>
    <property type="molecule type" value="Genomic_DNA"/>
</dbReference>
<feature type="signal peptide" evidence="1">
    <location>
        <begin position="1"/>
        <end position="19"/>
    </location>
</feature>
<dbReference type="AlphaFoldDB" id="A0A7X0CFM6"/>
<dbReference type="Proteomes" id="UP000540787">
    <property type="component" value="Unassembled WGS sequence"/>
</dbReference>
<name>A0A7X0CFM6_9BURK</name>
<organism evidence="2 3">
    <name type="scientific">Massilia aurea</name>
    <dbReference type="NCBI Taxonomy" id="373040"/>
    <lineage>
        <taxon>Bacteria</taxon>
        <taxon>Pseudomonadati</taxon>
        <taxon>Pseudomonadota</taxon>
        <taxon>Betaproteobacteria</taxon>
        <taxon>Burkholderiales</taxon>
        <taxon>Oxalobacteraceae</taxon>
        <taxon>Telluria group</taxon>
        <taxon>Massilia</taxon>
    </lineage>
</organism>
<protein>
    <recommendedName>
        <fullName evidence="4">Lipoprotein</fullName>
    </recommendedName>
</protein>
<sequence>MSLRAAALPILRMSLAALALCCAVAACQRAERPAPPPAPAPATPVVQAPAHSKEQAMAALLALPELKAWSAQIERRTDGKAHGAVVEDNPAPREVNGKTYYQLSFVENRAQDARRQESFLVAQDGSEILVEDTESDTLLSLQEWRRTIERVNLKSAD</sequence>
<evidence type="ECO:0000256" key="1">
    <source>
        <dbReference type="SAM" id="SignalP"/>
    </source>
</evidence>
<dbReference type="PROSITE" id="PS51257">
    <property type="entry name" value="PROKAR_LIPOPROTEIN"/>
    <property type="match status" value="1"/>
</dbReference>
<proteinExistence type="predicted"/>
<evidence type="ECO:0000313" key="2">
    <source>
        <dbReference type="EMBL" id="MBB6135252.1"/>
    </source>
</evidence>
<keyword evidence="3" id="KW-1185">Reference proteome</keyword>
<evidence type="ECO:0000313" key="3">
    <source>
        <dbReference type="Proteomes" id="UP000540787"/>
    </source>
</evidence>
<gene>
    <name evidence="2" type="ORF">HD842_003410</name>
</gene>
<comment type="caution">
    <text evidence="2">The sequence shown here is derived from an EMBL/GenBank/DDBJ whole genome shotgun (WGS) entry which is preliminary data.</text>
</comment>
<reference evidence="2 3" key="1">
    <citation type="submission" date="2020-08" db="EMBL/GenBank/DDBJ databases">
        <title>The Agave Microbiome: Exploring the role of microbial communities in plant adaptations to desert environments.</title>
        <authorList>
            <person name="Partida-Martinez L.P."/>
        </authorList>
    </citation>
    <scope>NUCLEOTIDE SEQUENCE [LARGE SCALE GENOMIC DNA]</scope>
    <source>
        <strain evidence="2 3">AT3.2</strain>
    </source>
</reference>
<keyword evidence="1" id="KW-0732">Signal</keyword>
<accession>A0A7X0CFM6</accession>